<feature type="region of interest" description="Disordered" evidence="1">
    <location>
        <begin position="185"/>
        <end position="205"/>
    </location>
</feature>
<accession>A0AAD9FLF6</accession>
<sequence length="387" mass="42403">MRNTERDEINFIDPTPQQQVNKALHFIQKINLEEPSLLWSPQGGEESREGLWAGRRGVQRGALGGEESREGLWAGRRGVQVQRGSLGRVERSPATERVSGQGGEESSYREGLWVERSPERVSGQGGEESSYREGLWAGRRGVQLQRGSLGRVERSPERVSGQGGEESSYREGLWAGRRGVQLQRGSLGRVERSPERVSGQGGEESTYREGLWAGWRGVQRGSLGREERSPERGSGWRGVQVQRGSLGREERSPGTERVSGQGGEESSYREGLWAGWGGYRVITLILALWTLSPAVISLRPPETLRSPQVSRPLPGPGPGPGLPQTLVSRGPSDLLWSPSDPPSGLSWTLSPAVISLRPPLWSLMDPLTFCNLPQTPPLVSHGPSHLL</sequence>
<protein>
    <submittedName>
        <fullName evidence="2">Uncharacterized protein</fullName>
    </submittedName>
</protein>
<feature type="compositionally biased region" description="Basic and acidic residues" evidence="1">
    <location>
        <begin position="106"/>
        <end position="119"/>
    </location>
</feature>
<proteinExistence type="predicted"/>
<organism evidence="2 3">
    <name type="scientific">Dissostichus eleginoides</name>
    <name type="common">Patagonian toothfish</name>
    <name type="synonym">Dissostichus amissus</name>
    <dbReference type="NCBI Taxonomy" id="100907"/>
    <lineage>
        <taxon>Eukaryota</taxon>
        <taxon>Metazoa</taxon>
        <taxon>Chordata</taxon>
        <taxon>Craniata</taxon>
        <taxon>Vertebrata</taxon>
        <taxon>Euteleostomi</taxon>
        <taxon>Actinopterygii</taxon>
        <taxon>Neopterygii</taxon>
        <taxon>Teleostei</taxon>
        <taxon>Neoteleostei</taxon>
        <taxon>Acanthomorphata</taxon>
        <taxon>Eupercaria</taxon>
        <taxon>Perciformes</taxon>
        <taxon>Notothenioidei</taxon>
        <taxon>Nototheniidae</taxon>
        <taxon>Dissostichus</taxon>
    </lineage>
</organism>
<comment type="caution">
    <text evidence="2">The sequence shown here is derived from an EMBL/GenBank/DDBJ whole genome shotgun (WGS) entry which is preliminary data.</text>
</comment>
<feature type="region of interest" description="Disordered" evidence="1">
    <location>
        <begin position="304"/>
        <end position="344"/>
    </location>
</feature>
<gene>
    <name evidence="2" type="ORF">KUDE01_012678</name>
</gene>
<feature type="region of interest" description="Disordered" evidence="1">
    <location>
        <begin position="84"/>
        <end position="129"/>
    </location>
</feature>
<keyword evidence="3" id="KW-1185">Reference proteome</keyword>
<dbReference type="AlphaFoldDB" id="A0AAD9FLF6"/>
<dbReference type="Proteomes" id="UP001228049">
    <property type="component" value="Unassembled WGS sequence"/>
</dbReference>
<name>A0AAD9FLF6_DISEL</name>
<feature type="compositionally biased region" description="Low complexity" evidence="1">
    <location>
        <begin position="330"/>
        <end position="344"/>
    </location>
</feature>
<evidence type="ECO:0000313" key="3">
    <source>
        <dbReference type="Proteomes" id="UP001228049"/>
    </source>
</evidence>
<feature type="region of interest" description="Disordered" evidence="1">
    <location>
        <begin position="147"/>
        <end position="170"/>
    </location>
</feature>
<dbReference type="EMBL" id="JASDAP010000003">
    <property type="protein sequence ID" value="KAK1905496.1"/>
    <property type="molecule type" value="Genomic_DNA"/>
</dbReference>
<feature type="region of interest" description="Disordered" evidence="1">
    <location>
        <begin position="222"/>
        <end position="267"/>
    </location>
</feature>
<evidence type="ECO:0000313" key="2">
    <source>
        <dbReference type="EMBL" id="KAK1905496.1"/>
    </source>
</evidence>
<evidence type="ECO:0000256" key="1">
    <source>
        <dbReference type="SAM" id="MobiDB-lite"/>
    </source>
</evidence>
<reference evidence="2" key="1">
    <citation type="submission" date="2023-04" db="EMBL/GenBank/DDBJ databases">
        <title>Chromosome-level genome of Chaenocephalus aceratus.</title>
        <authorList>
            <person name="Park H."/>
        </authorList>
    </citation>
    <scope>NUCLEOTIDE SEQUENCE</scope>
    <source>
        <strain evidence="2">DE</strain>
        <tissue evidence="2">Muscle</tissue>
    </source>
</reference>